<name>A0AAD7H6J2_9AGAR</name>
<feature type="region of interest" description="Disordered" evidence="1">
    <location>
        <begin position="67"/>
        <end position="116"/>
    </location>
</feature>
<evidence type="ECO:0000313" key="2">
    <source>
        <dbReference type="EMBL" id="KAJ7713631.1"/>
    </source>
</evidence>
<organism evidence="2 3">
    <name type="scientific">Mycena maculata</name>
    <dbReference type="NCBI Taxonomy" id="230809"/>
    <lineage>
        <taxon>Eukaryota</taxon>
        <taxon>Fungi</taxon>
        <taxon>Dikarya</taxon>
        <taxon>Basidiomycota</taxon>
        <taxon>Agaricomycotina</taxon>
        <taxon>Agaricomycetes</taxon>
        <taxon>Agaricomycetidae</taxon>
        <taxon>Agaricales</taxon>
        <taxon>Marasmiineae</taxon>
        <taxon>Mycenaceae</taxon>
        <taxon>Mycena</taxon>
    </lineage>
</organism>
<feature type="compositionally biased region" description="Basic and acidic residues" evidence="1">
    <location>
        <begin position="83"/>
        <end position="95"/>
    </location>
</feature>
<keyword evidence="3" id="KW-1185">Reference proteome</keyword>
<protein>
    <submittedName>
        <fullName evidence="2">Uncharacterized protein</fullName>
    </submittedName>
</protein>
<accession>A0AAD7H6J2</accession>
<dbReference type="Proteomes" id="UP001215280">
    <property type="component" value="Unassembled WGS sequence"/>
</dbReference>
<proteinExistence type="predicted"/>
<reference evidence="2" key="1">
    <citation type="submission" date="2023-03" db="EMBL/GenBank/DDBJ databases">
        <title>Massive genome expansion in bonnet fungi (Mycena s.s.) driven by repeated elements and novel gene families across ecological guilds.</title>
        <authorList>
            <consortium name="Lawrence Berkeley National Laboratory"/>
            <person name="Harder C.B."/>
            <person name="Miyauchi S."/>
            <person name="Viragh M."/>
            <person name="Kuo A."/>
            <person name="Thoen E."/>
            <person name="Andreopoulos B."/>
            <person name="Lu D."/>
            <person name="Skrede I."/>
            <person name="Drula E."/>
            <person name="Henrissat B."/>
            <person name="Morin E."/>
            <person name="Kohler A."/>
            <person name="Barry K."/>
            <person name="LaButti K."/>
            <person name="Morin E."/>
            <person name="Salamov A."/>
            <person name="Lipzen A."/>
            <person name="Mereny Z."/>
            <person name="Hegedus B."/>
            <person name="Baldrian P."/>
            <person name="Stursova M."/>
            <person name="Weitz H."/>
            <person name="Taylor A."/>
            <person name="Grigoriev I.V."/>
            <person name="Nagy L.G."/>
            <person name="Martin F."/>
            <person name="Kauserud H."/>
        </authorList>
    </citation>
    <scope>NUCLEOTIDE SEQUENCE</scope>
    <source>
        <strain evidence="2">CBHHK188m</strain>
    </source>
</reference>
<evidence type="ECO:0000313" key="3">
    <source>
        <dbReference type="Proteomes" id="UP001215280"/>
    </source>
</evidence>
<dbReference type="AlphaFoldDB" id="A0AAD7H6J2"/>
<gene>
    <name evidence="2" type="ORF">DFH07DRAFT_785907</name>
</gene>
<feature type="compositionally biased region" description="Basic residues" evidence="1">
    <location>
        <begin position="104"/>
        <end position="115"/>
    </location>
</feature>
<dbReference type="EMBL" id="JARJLG010000389">
    <property type="protein sequence ID" value="KAJ7713631.1"/>
    <property type="molecule type" value="Genomic_DNA"/>
</dbReference>
<evidence type="ECO:0000256" key="1">
    <source>
        <dbReference type="SAM" id="MobiDB-lite"/>
    </source>
</evidence>
<sequence length="129" mass="14644">MWTRRNPRRDLHTAQLAGASTHWTYHELVERVGTLLRLPRFSRTPFRELKNKYQKIEAESAPILVGGKESGVGEVGSRKRRHAADMEPEATKEGSKAGVEAGGKGKRCPVKKKNRRAEDGMPVRGWWLR</sequence>
<comment type="caution">
    <text evidence="2">The sequence shown here is derived from an EMBL/GenBank/DDBJ whole genome shotgun (WGS) entry which is preliminary data.</text>
</comment>